<feature type="region of interest" description="Disordered" evidence="1">
    <location>
        <begin position="1"/>
        <end position="23"/>
    </location>
</feature>
<evidence type="ECO:0000256" key="1">
    <source>
        <dbReference type="SAM" id="MobiDB-lite"/>
    </source>
</evidence>
<reference evidence="2 3" key="1">
    <citation type="journal article" date="2016" name="Nat. Commun.">
        <title>Thousands of microbial genomes shed light on interconnected biogeochemical processes in an aquifer system.</title>
        <authorList>
            <person name="Anantharaman K."/>
            <person name="Brown C.T."/>
            <person name="Hug L.A."/>
            <person name="Sharon I."/>
            <person name="Castelle C.J."/>
            <person name="Probst A.J."/>
            <person name="Thomas B.C."/>
            <person name="Singh A."/>
            <person name="Wilkins M.J."/>
            <person name="Karaoz U."/>
            <person name="Brodie E.L."/>
            <person name="Williams K.H."/>
            <person name="Hubbard S.S."/>
            <person name="Banfield J.F."/>
        </authorList>
    </citation>
    <scope>NUCLEOTIDE SEQUENCE [LARGE SCALE GENOMIC DNA]</scope>
</reference>
<protein>
    <submittedName>
        <fullName evidence="2">Uncharacterized protein</fullName>
    </submittedName>
</protein>
<comment type="caution">
    <text evidence="2">The sequence shown here is derived from an EMBL/GenBank/DDBJ whole genome shotgun (WGS) entry which is preliminary data.</text>
</comment>
<sequence length="157" mass="16623">MTEPVDGFSGPDPIEQAPGPQGREVVVNGNEQGLLNMIWLYAGPRGYEDVVVTESEDRSAPGETGELAPDWHRMIIQGPEQDTAFIEALLWQTEKDISDKLTAEQNRRKAAKVVGAATSAGADAARTVATAGATVAKRGLAGLAARVLAATEQKPKE</sequence>
<dbReference type="STRING" id="1802060.A2957_01000"/>
<evidence type="ECO:0000313" key="3">
    <source>
        <dbReference type="Proteomes" id="UP000179072"/>
    </source>
</evidence>
<organism evidence="2 3">
    <name type="scientific">Candidatus Roizmanbacteria bacterium RIFCSPLOWO2_01_FULL_38_11</name>
    <dbReference type="NCBI Taxonomy" id="1802060"/>
    <lineage>
        <taxon>Bacteria</taxon>
        <taxon>Candidatus Roizmaniibacteriota</taxon>
    </lineage>
</organism>
<dbReference type="Proteomes" id="UP000179072">
    <property type="component" value="Unassembled WGS sequence"/>
</dbReference>
<dbReference type="AlphaFoldDB" id="A0A1F7IMM7"/>
<proteinExistence type="predicted"/>
<gene>
    <name evidence="2" type="ORF">A2957_01000</name>
</gene>
<name>A0A1F7IMM7_9BACT</name>
<evidence type="ECO:0000313" key="2">
    <source>
        <dbReference type="EMBL" id="OGK44615.1"/>
    </source>
</evidence>
<accession>A0A1F7IMM7</accession>
<dbReference type="EMBL" id="MGAK01000014">
    <property type="protein sequence ID" value="OGK44615.1"/>
    <property type="molecule type" value="Genomic_DNA"/>
</dbReference>